<dbReference type="SUPFAM" id="SSF52540">
    <property type="entry name" value="P-loop containing nucleoside triphosphate hydrolases"/>
    <property type="match status" value="1"/>
</dbReference>
<dbReference type="Gene3D" id="1.10.260.40">
    <property type="entry name" value="lambda repressor-like DNA-binding domains"/>
    <property type="match status" value="1"/>
</dbReference>
<protein>
    <recommendedName>
        <fullName evidence="1">HTH cro/C1-type domain-containing protein</fullName>
    </recommendedName>
</protein>
<dbReference type="OrthoDB" id="1137593at2"/>
<dbReference type="AlphaFoldDB" id="A0A401ZT61"/>
<dbReference type="Proteomes" id="UP000287224">
    <property type="component" value="Unassembled WGS sequence"/>
</dbReference>
<dbReference type="SUPFAM" id="SSF47413">
    <property type="entry name" value="lambda repressor-like DNA-binding domains"/>
    <property type="match status" value="1"/>
</dbReference>
<accession>A0A401ZT61</accession>
<dbReference type="InterPro" id="IPR001387">
    <property type="entry name" value="Cro/C1-type_HTH"/>
</dbReference>
<name>A0A401ZT61_9CHLR</name>
<organism evidence="2 3">
    <name type="scientific">Dictyobacter aurantiacus</name>
    <dbReference type="NCBI Taxonomy" id="1936993"/>
    <lineage>
        <taxon>Bacteria</taxon>
        <taxon>Bacillati</taxon>
        <taxon>Chloroflexota</taxon>
        <taxon>Ktedonobacteria</taxon>
        <taxon>Ktedonobacterales</taxon>
        <taxon>Dictyobacteraceae</taxon>
        <taxon>Dictyobacter</taxon>
    </lineage>
</organism>
<dbReference type="Gene3D" id="3.40.50.300">
    <property type="entry name" value="P-loop containing nucleotide triphosphate hydrolases"/>
    <property type="match status" value="1"/>
</dbReference>
<sequence>MEREIRGWSQARIAEAVNTSVRSVIRWEQGKVLPQPFYREQLCTLFGKNAQELGIQSAEIPPSLRPVTVCPIEHPLLATKINPPFPAHTIIQRPRLTNLLTFGNQKRLTLISAPAGSGKTTAITEWIKATARTDAVAWVSLDNEDTAPERFWLYVLTSINIYQANLYAPLIAILRAQPIHDWYTFLKYVLNTLLKSERPITLVLDNYHCINNSVTHDTVAYFLEHLPLQHHLIISTRNDPPWSLSRLRAQGAIRELRGHQLNGTEEEVEAFFSQVLQVQHPRTIIAEITQRTEGWFAAIQLLAPSLYEVTNSTNILNLLDGSQRPIFDYIIEEIFSQQSPAMQEFLLQTSILERLDTARCDAVRNKTDSQKMLDRLERANLIIVLDQQQQWYRYQHLFAQALRAYLRRTSDEQTIQTFYKRANISECS</sequence>
<proteinExistence type="predicted"/>
<comment type="caution">
    <text evidence="2">The sequence shown here is derived from an EMBL/GenBank/DDBJ whole genome shotgun (WGS) entry which is preliminary data.</text>
</comment>
<dbReference type="RefSeq" id="WP_160146389.1">
    <property type="nucleotide sequence ID" value="NZ_BIFQ01000002.1"/>
</dbReference>
<dbReference type="PROSITE" id="PS50943">
    <property type="entry name" value="HTH_CROC1"/>
    <property type="match status" value="1"/>
</dbReference>
<evidence type="ECO:0000259" key="1">
    <source>
        <dbReference type="PROSITE" id="PS50943"/>
    </source>
</evidence>
<feature type="domain" description="HTH cro/C1-type" evidence="1">
    <location>
        <begin position="3"/>
        <end position="53"/>
    </location>
</feature>
<dbReference type="EMBL" id="BIFQ01000002">
    <property type="protein sequence ID" value="GCE10079.1"/>
    <property type="molecule type" value="Genomic_DNA"/>
</dbReference>
<dbReference type="InterPro" id="IPR059106">
    <property type="entry name" value="WHD_MalT"/>
</dbReference>
<evidence type="ECO:0000313" key="3">
    <source>
        <dbReference type="Proteomes" id="UP000287224"/>
    </source>
</evidence>
<gene>
    <name evidence="2" type="ORF">KDAU_74080</name>
</gene>
<dbReference type="Pfam" id="PF25873">
    <property type="entry name" value="WHD_MalT"/>
    <property type="match status" value="1"/>
</dbReference>
<dbReference type="CDD" id="cd00093">
    <property type="entry name" value="HTH_XRE"/>
    <property type="match status" value="1"/>
</dbReference>
<dbReference type="GO" id="GO:0003677">
    <property type="term" value="F:DNA binding"/>
    <property type="evidence" value="ECO:0007669"/>
    <property type="project" value="InterPro"/>
</dbReference>
<dbReference type="InterPro" id="IPR010982">
    <property type="entry name" value="Lambda_DNA-bd_dom_sf"/>
</dbReference>
<evidence type="ECO:0000313" key="2">
    <source>
        <dbReference type="EMBL" id="GCE10079.1"/>
    </source>
</evidence>
<reference evidence="3" key="1">
    <citation type="submission" date="2018-12" db="EMBL/GenBank/DDBJ databases">
        <title>Tengunoibacter tsumagoiensis gen. nov., sp. nov., Dictyobacter kobayashii sp. nov., D. alpinus sp. nov., and D. joshuensis sp. nov. and description of Dictyobacteraceae fam. nov. within the order Ktedonobacterales isolated from Tengu-no-mugimeshi.</title>
        <authorList>
            <person name="Wang C.M."/>
            <person name="Zheng Y."/>
            <person name="Sakai Y."/>
            <person name="Toyoda A."/>
            <person name="Minakuchi Y."/>
            <person name="Abe K."/>
            <person name="Yokota A."/>
            <person name="Yabe S."/>
        </authorList>
    </citation>
    <scope>NUCLEOTIDE SEQUENCE [LARGE SCALE GENOMIC DNA]</scope>
    <source>
        <strain evidence="3">S-27</strain>
    </source>
</reference>
<dbReference type="InterPro" id="IPR027417">
    <property type="entry name" value="P-loop_NTPase"/>
</dbReference>
<keyword evidence="3" id="KW-1185">Reference proteome</keyword>